<dbReference type="EMBL" id="AP018448">
    <property type="protein sequence ID" value="BBC31199.1"/>
    <property type="molecule type" value="Genomic_DNA"/>
</dbReference>
<proteinExistence type="predicted"/>
<reference evidence="1 2" key="2">
    <citation type="journal article" date="2023" name="ChemBioChem">
        <title>Acyltransferase Domain Exchange between Two Independent Type I Polyketide Synthases in the Same Producer Strain of Macrolide Antibiotics.</title>
        <authorList>
            <person name="Kudo F."/>
            <person name="Kishikawa K."/>
            <person name="Tsuboi K."/>
            <person name="Kido T."/>
            <person name="Usui T."/>
            <person name="Hashimoto J."/>
            <person name="Shin-Ya K."/>
            <person name="Miyanaga A."/>
            <person name="Eguchi T."/>
        </authorList>
    </citation>
    <scope>NUCLEOTIDE SEQUENCE [LARGE SCALE GENOMIC DNA]</scope>
    <source>
        <strain evidence="1 2">A-8890</strain>
    </source>
</reference>
<name>A0ABM7F5M1_9ACTN</name>
<keyword evidence="2" id="KW-1185">Reference proteome</keyword>
<evidence type="ECO:0000313" key="2">
    <source>
        <dbReference type="Proteomes" id="UP001321542"/>
    </source>
</evidence>
<sequence>MRGERVRAARFLCSVANGCALRQEAWDVMSGGSAWTGAAVAAVTDLARFVERPESLR</sequence>
<gene>
    <name evidence="1" type="ORF">SGFS_024930</name>
</gene>
<evidence type="ECO:0000313" key="1">
    <source>
        <dbReference type="EMBL" id="BBC31199.1"/>
    </source>
</evidence>
<accession>A0ABM7F5M1</accession>
<organism evidence="1 2">
    <name type="scientific">Streptomyces graminofaciens</name>
    <dbReference type="NCBI Taxonomy" id="68212"/>
    <lineage>
        <taxon>Bacteria</taxon>
        <taxon>Bacillati</taxon>
        <taxon>Actinomycetota</taxon>
        <taxon>Actinomycetes</taxon>
        <taxon>Kitasatosporales</taxon>
        <taxon>Streptomycetaceae</taxon>
        <taxon>Streptomyces</taxon>
    </lineage>
</organism>
<protein>
    <submittedName>
        <fullName evidence="1">Uncharacterized protein</fullName>
    </submittedName>
</protein>
<dbReference type="Proteomes" id="UP001321542">
    <property type="component" value="Chromosome"/>
</dbReference>
<reference evidence="1 2" key="1">
    <citation type="journal article" date="2010" name="ChemBioChem">
        <title>Cloning and characterization of the biosynthetic gene cluster of 16-membered macrolide antibiotic FD-891: involvement of a dual functional cytochrome P450 monooxygenase catalyzing epoxidation and hydroxylation.</title>
        <authorList>
            <person name="Kudo F."/>
            <person name="Motegi A."/>
            <person name="Mizoue K."/>
            <person name="Eguchi T."/>
        </authorList>
    </citation>
    <scope>NUCLEOTIDE SEQUENCE [LARGE SCALE GENOMIC DNA]</scope>
    <source>
        <strain evidence="1 2">A-8890</strain>
    </source>
</reference>